<sequence length="101" mass="11414">EQWRSSAPSKRKERSNAEDEDGGGEKRKRKGGKKRKHEKKARYDDMDDTEADMGGDHEEYANVNTRDSMNRMMDDEDDNGAYAAQELAAAGLEDSDVEEEA</sequence>
<gene>
    <name evidence="2" type="ORF">MKW94_014040</name>
</gene>
<dbReference type="EMBL" id="JAJJMA010138804">
    <property type="protein sequence ID" value="MCL7033822.1"/>
    <property type="molecule type" value="Genomic_DNA"/>
</dbReference>
<reference evidence="2" key="1">
    <citation type="submission" date="2022-03" db="EMBL/GenBank/DDBJ databases">
        <title>A functionally conserved STORR gene fusion in Papaver species that diverged 16.8 million years ago.</title>
        <authorList>
            <person name="Catania T."/>
        </authorList>
    </citation>
    <scope>NUCLEOTIDE SEQUENCE</scope>
    <source>
        <strain evidence="2">S-191538</strain>
    </source>
</reference>
<keyword evidence="3" id="KW-1185">Reference proteome</keyword>
<evidence type="ECO:0000313" key="2">
    <source>
        <dbReference type="EMBL" id="MCL7033822.1"/>
    </source>
</evidence>
<name>A0AA41SC43_PAPNU</name>
<feature type="compositionally biased region" description="Low complexity" evidence="1">
    <location>
        <begin position="80"/>
        <end position="92"/>
    </location>
</feature>
<accession>A0AA41SC43</accession>
<proteinExistence type="predicted"/>
<feature type="non-terminal residue" evidence="2">
    <location>
        <position position="1"/>
    </location>
</feature>
<evidence type="ECO:0000313" key="3">
    <source>
        <dbReference type="Proteomes" id="UP001177140"/>
    </source>
</evidence>
<protein>
    <submittedName>
        <fullName evidence="2">Uncharacterized protein</fullName>
    </submittedName>
</protein>
<dbReference type="AlphaFoldDB" id="A0AA41SC43"/>
<feature type="compositionally biased region" description="Basic residues" evidence="1">
    <location>
        <begin position="26"/>
        <end position="40"/>
    </location>
</feature>
<feature type="non-terminal residue" evidence="2">
    <location>
        <position position="101"/>
    </location>
</feature>
<dbReference type="Proteomes" id="UP001177140">
    <property type="component" value="Unassembled WGS sequence"/>
</dbReference>
<organism evidence="2 3">
    <name type="scientific">Papaver nudicaule</name>
    <name type="common">Iceland poppy</name>
    <dbReference type="NCBI Taxonomy" id="74823"/>
    <lineage>
        <taxon>Eukaryota</taxon>
        <taxon>Viridiplantae</taxon>
        <taxon>Streptophyta</taxon>
        <taxon>Embryophyta</taxon>
        <taxon>Tracheophyta</taxon>
        <taxon>Spermatophyta</taxon>
        <taxon>Magnoliopsida</taxon>
        <taxon>Ranunculales</taxon>
        <taxon>Papaveraceae</taxon>
        <taxon>Papaveroideae</taxon>
        <taxon>Papaver</taxon>
    </lineage>
</organism>
<evidence type="ECO:0000256" key="1">
    <source>
        <dbReference type="SAM" id="MobiDB-lite"/>
    </source>
</evidence>
<feature type="region of interest" description="Disordered" evidence="1">
    <location>
        <begin position="1"/>
        <end position="101"/>
    </location>
</feature>
<comment type="caution">
    <text evidence="2">The sequence shown here is derived from an EMBL/GenBank/DDBJ whole genome shotgun (WGS) entry which is preliminary data.</text>
</comment>